<reference evidence="1 2" key="2">
    <citation type="journal article" date="2016" name="Genome Announc.">
        <title>Complete Genome Sequence of Sphingopyxis macrogoltabida Strain 203N (NBRC 111659), a Polyethylene Glycol Degrader.</title>
        <authorList>
            <person name="Ohtsubo Y."/>
            <person name="Nonoyama S."/>
            <person name="Nagata Y."/>
            <person name="Numata M."/>
            <person name="Tsuchikane K."/>
            <person name="Hosoyama A."/>
            <person name="Yamazoe A."/>
            <person name="Tsuda M."/>
            <person name="Fujita N."/>
            <person name="Kawai F."/>
        </authorList>
    </citation>
    <scope>NUCLEOTIDE SEQUENCE [LARGE SCALE GENOMIC DNA]</scope>
    <source>
        <strain evidence="1 2">203N</strain>
    </source>
</reference>
<gene>
    <name evidence="1" type="ORF">ATM17_22040</name>
</gene>
<organism evidence="1 2">
    <name type="scientific">Sphingopyxis macrogoltabida</name>
    <name type="common">Sphingomonas macrogoltabidus</name>
    <dbReference type="NCBI Taxonomy" id="33050"/>
    <lineage>
        <taxon>Bacteria</taxon>
        <taxon>Pseudomonadati</taxon>
        <taxon>Pseudomonadota</taxon>
        <taxon>Alphaproteobacteria</taxon>
        <taxon>Sphingomonadales</taxon>
        <taxon>Sphingomonadaceae</taxon>
        <taxon>Sphingopyxis</taxon>
    </lineage>
</organism>
<keyword evidence="2" id="KW-1185">Reference proteome</keyword>
<dbReference type="Proteomes" id="UP000076088">
    <property type="component" value="Chromosome"/>
</dbReference>
<dbReference type="RefSeq" id="WP_054731694.1">
    <property type="nucleotide sequence ID" value="NZ_CP009429.1"/>
</dbReference>
<name>A0AAC9AXN3_SPHMC</name>
<accession>A0AAC9AXN3</accession>
<evidence type="ECO:0000313" key="1">
    <source>
        <dbReference type="EMBL" id="AMU91698.1"/>
    </source>
</evidence>
<dbReference type="AlphaFoldDB" id="A0AAC9AXN3"/>
<proteinExistence type="predicted"/>
<evidence type="ECO:0000313" key="2">
    <source>
        <dbReference type="Proteomes" id="UP000076088"/>
    </source>
</evidence>
<dbReference type="EMBL" id="CP013344">
    <property type="protein sequence ID" value="AMU91698.1"/>
    <property type="molecule type" value="Genomic_DNA"/>
</dbReference>
<protein>
    <submittedName>
        <fullName evidence="1">Uncharacterized protein</fullName>
    </submittedName>
</protein>
<sequence>MPKTLAEESPDGRVFFAPGILRHSPFASDVAYVIALWAHIDGDIASILSRMLKSDIAVGTAMYLSLVGAGAQRGALDAAAQEALPEWQQLLFKAIGSIAEESRKTRNHFAHRIWGHCSELTEAILLTHPKTIVKYNISHRQRVEELPDGRGVIRPMPIDEHEILVYRRPDFDDAIEEAERAQTLYRLFYALVCDSGEGPKAQLLADPIFKARLNQIAKGASAEAKAILGIKPKEKRKH</sequence>
<reference evidence="2" key="1">
    <citation type="submission" date="2015-11" db="EMBL/GenBank/DDBJ databases">
        <title>Complete genome sequence of a polyethylene-glycol degrader Sphingopyxis macrogoltabida 203N (NBRC 111659).</title>
        <authorList>
            <person name="Yoshiyuki O."/>
            <person name="Shouta N."/>
            <person name="Nagata Y."/>
            <person name="Numata M."/>
            <person name="Tsuchikane K."/>
            <person name="Hosoyama A."/>
            <person name="Yamazoe A."/>
            <person name="Tsuda M."/>
            <person name="Fujita N."/>
            <person name="Kawai F."/>
        </authorList>
    </citation>
    <scope>NUCLEOTIDE SEQUENCE [LARGE SCALE GENOMIC DNA]</scope>
    <source>
        <strain evidence="2">203N</strain>
    </source>
</reference>
<dbReference type="KEGG" id="smaz:LH19_21460"/>